<accession>A0ABP1DSB0</accession>
<dbReference type="Gene3D" id="3.20.20.190">
    <property type="entry name" value="Phosphatidylinositol (PI) phosphodiesterase"/>
    <property type="match status" value="1"/>
</dbReference>
<dbReference type="PANTHER" id="PTHR10336">
    <property type="entry name" value="PHOSPHOINOSITIDE-SPECIFIC PHOSPHOLIPASE C FAMILY PROTEIN"/>
    <property type="match status" value="1"/>
</dbReference>
<evidence type="ECO:0000256" key="3">
    <source>
        <dbReference type="ARBA" id="ARBA00022963"/>
    </source>
</evidence>
<keyword evidence="3 6" id="KW-0442">Lipid degradation</keyword>
<dbReference type="InterPro" id="IPR011993">
    <property type="entry name" value="PH-like_dom_sf"/>
</dbReference>
<dbReference type="SUPFAM" id="SSF47473">
    <property type="entry name" value="EF-hand"/>
    <property type="match status" value="1"/>
</dbReference>
<feature type="compositionally biased region" description="Low complexity" evidence="7">
    <location>
        <begin position="159"/>
        <end position="174"/>
    </location>
</feature>
<dbReference type="InterPro" id="IPR001192">
    <property type="entry name" value="PI-PLC_fam"/>
</dbReference>
<dbReference type="EMBL" id="OZ037948">
    <property type="protein sequence ID" value="CAL1710104.1"/>
    <property type="molecule type" value="Genomic_DNA"/>
</dbReference>
<dbReference type="InterPro" id="IPR011992">
    <property type="entry name" value="EF-hand-dom_pair"/>
</dbReference>
<evidence type="ECO:0000256" key="1">
    <source>
        <dbReference type="ARBA" id="ARBA00012368"/>
    </source>
</evidence>
<dbReference type="Pfam" id="PF00168">
    <property type="entry name" value="C2"/>
    <property type="match status" value="2"/>
</dbReference>
<dbReference type="PROSITE" id="PS50222">
    <property type="entry name" value="EF_HAND_2"/>
    <property type="match status" value="1"/>
</dbReference>
<dbReference type="InterPro" id="IPR000008">
    <property type="entry name" value="C2_dom"/>
</dbReference>
<dbReference type="CDD" id="cd13360">
    <property type="entry name" value="PH_PLC_fungal"/>
    <property type="match status" value="1"/>
</dbReference>
<feature type="compositionally biased region" description="Low complexity" evidence="7">
    <location>
        <begin position="66"/>
        <end position="84"/>
    </location>
</feature>
<evidence type="ECO:0000313" key="12">
    <source>
        <dbReference type="Proteomes" id="UP001497453"/>
    </source>
</evidence>
<dbReference type="CDD" id="cd00275">
    <property type="entry name" value="C2_PLC_like"/>
    <property type="match status" value="1"/>
</dbReference>
<dbReference type="CDD" id="cd08598">
    <property type="entry name" value="PI-PLC1c_yeast"/>
    <property type="match status" value="1"/>
</dbReference>
<keyword evidence="2 6" id="KW-0378">Hydrolase</keyword>
<evidence type="ECO:0000256" key="2">
    <source>
        <dbReference type="ARBA" id="ARBA00022801"/>
    </source>
</evidence>
<dbReference type="SMART" id="SM00148">
    <property type="entry name" value="PLCXc"/>
    <property type="match status" value="1"/>
</dbReference>
<feature type="compositionally biased region" description="Low complexity" evidence="7">
    <location>
        <begin position="785"/>
        <end position="797"/>
    </location>
</feature>
<evidence type="ECO:0000259" key="9">
    <source>
        <dbReference type="PROSITE" id="PS50008"/>
    </source>
</evidence>
<dbReference type="Gene3D" id="1.10.238.10">
    <property type="entry name" value="EF-hand"/>
    <property type="match status" value="1"/>
</dbReference>
<sequence length="1144" mass="128798">MSKRQRPTSMMIPSSTEGRSPEYDMERGQGQQQQLPRRMLHRAANLLTTKGEPIPAIVETILELESQQSASDSSTSRSDTNSNSKCNDKYDGAGFKSSPGALLTRRRSESSAAALSFGGIRRKLEKVKDVSVEKVKDLKDASASVVRTKSFSRRRLSTTDKSSSFESSPPAINSNSGDCNNVHHSGPSQRRRSHIRSYSDVLFTRPRFFQSEPAIVHEDKAPSINCRVLTLPVVHSPDPIDDYHRFDSPISPPSTARFKMGDFAVPPLLKQGVPMMKVSAKKQKRYIFRLDPDQGHIVWESKKLRIIPIENIKELRSGVDARYYREQFQLAQEYEDRWLTIIYVMDGGYKTLHLIAATKDIFQMWDVTLRKLHDIRQQLMSGLGNIEMRQAVWEKQFWTGADEEADQKLDFDDVERMCRRLNINPSREDLLRRFKQADIQNRGYLDFTDFRRFVKSLKARSELDRLYKKLANDFGGTLNYAAFERFMRHYQKSSLSESELQRIFVRYAVAPTGEKNVFSPSSSPLQNPMDLAAHAGIASPLSSPPLPPAPVPPIAQISSSITSDGLLAPPTSSSPPPPTDTSKAPETPVTWETGIMTLKGLTSFLLSTENAAFADQHGKVFHDMTRPLPEYFISSSHNTYLVGHQLVGDSTVEGYIRALLHSCRSVELDIYDGDKEPVIYHGRTLTTKVSLRDACQAIAKYAFVASPYPIIISAEVHCGIAQQAMIADIMTEVFGDALVRAPVDGRPKIEVLPSPEDLKGRVLLKAKNLYVSEKEGMQEKEVVVDTESSSTETSASDTDVKEEVKQEWRKARENEAEVIKDLKSKARNALGRVSNVATPRRNSSSKSLVALLVYTVGVKCRGLNKKEEYAPEHVFSLSETTANRILKQSMMDLIKHNRTHLVRVYPKGTRIGSTNYEPHRYWSAGCQLVAINWQTFDLGYMINHAMFQRNGRAGYVLKPLALRTTDKQLLSKRTKHFLDVKIISAQQLPRPKDSLGREVIDKNILDPFVEVSIHIPDWTHSPFLPPDTADDHRVYSPPTGPSMVSATSARTITVKTGVVKNNGFNPVWEQGLSLPFDCVGDMMDLIFVRFAVKQEDKDDEEPLAVYCCSLGSLNHGYRHLPLHDTQLSQYLFSTLFVRIDIRDV</sequence>
<feature type="compositionally biased region" description="Polar residues" evidence="7">
    <location>
        <begin position="175"/>
        <end position="188"/>
    </location>
</feature>
<dbReference type="InterPro" id="IPR017946">
    <property type="entry name" value="PLC-like_Pdiesterase_TIM-brl"/>
</dbReference>
<dbReference type="SUPFAM" id="SSF51695">
    <property type="entry name" value="PLC-like phosphodiesterases"/>
    <property type="match status" value="1"/>
</dbReference>
<evidence type="ECO:0000256" key="4">
    <source>
        <dbReference type="ARBA" id="ARBA00023098"/>
    </source>
</evidence>
<dbReference type="Gene3D" id="2.30.29.30">
    <property type="entry name" value="Pleckstrin-homology domain (PH domain)/Phosphotyrosine-binding domain (PTB)"/>
    <property type="match status" value="1"/>
</dbReference>
<evidence type="ECO:0000313" key="11">
    <source>
        <dbReference type="EMBL" id="CAL1710104.1"/>
    </source>
</evidence>
<dbReference type="Pfam" id="PF00387">
    <property type="entry name" value="PI-PLC-Y"/>
    <property type="match status" value="1"/>
</dbReference>
<dbReference type="SUPFAM" id="SSF50729">
    <property type="entry name" value="PH domain-like"/>
    <property type="match status" value="1"/>
</dbReference>
<gene>
    <name evidence="11" type="ORF">GFSPODELE1_LOCUS7653</name>
</gene>
<evidence type="ECO:0000259" key="8">
    <source>
        <dbReference type="PROSITE" id="PS50004"/>
    </source>
</evidence>
<feature type="region of interest" description="Disordered" evidence="7">
    <location>
        <begin position="536"/>
        <end position="555"/>
    </location>
</feature>
<dbReference type="PRINTS" id="PR00390">
    <property type="entry name" value="PHPHLIPASEC"/>
</dbReference>
<name>A0ABP1DSB0_9APHY</name>
<proteinExistence type="predicted"/>
<feature type="compositionally biased region" description="Pro residues" evidence="7">
    <location>
        <begin position="542"/>
        <end position="553"/>
    </location>
</feature>
<feature type="region of interest" description="Disordered" evidence="7">
    <location>
        <begin position="1"/>
        <end position="40"/>
    </location>
</feature>
<dbReference type="Gene3D" id="2.60.40.150">
    <property type="entry name" value="C2 domain"/>
    <property type="match status" value="1"/>
</dbReference>
<dbReference type="InterPro" id="IPR002048">
    <property type="entry name" value="EF_hand_dom"/>
</dbReference>
<dbReference type="SUPFAM" id="SSF49562">
    <property type="entry name" value="C2 domain (Calcium/lipid-binding domain, CaLB)"/>
    <property type="match status" value="1"/>
</dbReference>
<feature type="domain" description="EF-hand" evidence="10">
    <location>
        <begin position="425"/>
        <end position="460"/>
    </location>
</feature>
<keyword evidence="4 6" id="KW-0443">Lipid metabolism</keyword>
<evidence type="ECO:0000256" key="7">
    <source>
        <dbReference type="SAM" id="MobiDB-lite"/>
    </source>
</evidence>
<feature type="compositionally biased region" description="Polar residues" evidence="7">
    <location>
        <begin position="7"/>
        <end position="18"/>
    </location>
</feature>
<feature type="domain" description="PI-PLC Y-box" evidence="9">
    <location>
        <begin position="848"/>
        <end position="963"/>
    </location>
</feature>
<dbReference type="SMART" id="SM00239">
    <property type="entry name" value="C2"/>
    <property type="match status" value="1"/>
</dbReference>
<evidence type="ECO:0000256" key="5">
    <source>
        <dbReference type="ARBA" id="ARBA00023224"/>
    </source>
</evidence>
<dbReference type="PROSITE" id="PS50004">
    <property type="entry name" value="C2"/>
    <property type="match status" value="1"/>
</dbReference>
<evidence type="ECO:0000259" key="10">
    <source>
        <dbReference type="PROSITE" id="PS50222"/>
    </source>
</evidence>
<organism evidence="11 12">
    <name type="scientific">Somion occarium</name>
    <dbReference type="NCBI Taxonomy" id="3059160"/>
    <lineage>
        <taxon>Eukaryota</taxon>
        <taxon>Fungi</taxon>
        <taxon>Dikarya</taxon>
        <taxon>Basidiomycota</taxon>
        <taxon>Agaricomycotina</taxon>
        <taxon>Agaricomycetes</taxon>
        <taxon>Polyporales</taxon>
        <taxon>Cerrenaceae</taxon>
        <taxon>Somion</taxon>
    </lineage>
</organism>
<evidence type="ECO:0000256" key="6">
    <source>
        <dbReference type="RuleBase" id="RU361133"/>
    </source>
</evidence>
<dbReference type="PROSITE" id="PS50007">
    <property type="entry name" value="PIPLC_X_DOMAIN"/>
    <property type="match status" value="1"/>
</dbReference>
<dbReference type="InterPro" id="IPR001711">
    <property type="entry name" value="PLipase_C_Pinositol-sp_Y"/>
</dbReference>
<protein>
    <recommendedName>
        <fullName evidence="1 6">Phosphoinositide phospholipase C</fullName>
        <ecNumber evidence="1 6">3.1.4.11</ecNumber>
    </recommendedName>
</protein>
<comment type="catalytic activity">
    <reaction evidence="6">
        <text>a 1,2-diacyl-sn-glycero-3-phospho-(1D-myo-inositol-4,5-bisphosphate) + H2O = 1D-myo-inositol 1,4,5-trisphosphate + a 1,2-diacyl-sn-glycerol + H(+)</text>
        <dbReference type="Rhea" id="RHEA:33179"/>
        <dbReference type="ChEBI" id="CHEBI:15377"/>
        <dbReference type="ChEBI" id="CHEBI:15378"/>
        <dbReference type="ChEBI" id="CHEBI:17815"/>
        <dbReference type="ChEBI" id="CHEBI:58456"/>
        <dbReference type="ChEBI" id="CHEBI:203600"/>
        <dbReference type="EC" id="3.1.4.11"/>
    </reaction>
</comment>
<dbReference type="InterPro" id="IPR000909">
    <property type="entry name" value="PLipase_C_PInositol-sp_X_dom"/>
</dbReference>
<keyword evidence="12" id="KW-1185">Reference proteome</keyword>
<feature type="region of interest" description="Disordered" evidence="7">
    <location>
        <begin position="150"/>
        <end position="194"/>
    </location>
</feature>
<feature type="region of interest" description="Disordered" evidence="7">
    <location>
        <begin position="780"/>
        <end position="803"/>
    </location>
</feature>
<dbReference type="SMART" id="SM00149">
    <property type="entry name" value="PLCYc"/>
    <property type="match status" value="1"/>
</dbReference>
<dbReference type="PANTHER" id="PTHR10336:SF36">
    <property type="entry name" value="1-PHOSPHATIDYLINOSITOL 4,5-BISPHOSPHATE PHOSPHODIESTERASE BETA-4"/>
    <property type="match status" value="1"/>
</dbReference>
<feature type="region of interest" description="Disordered" evidence="7">
    <location>
        <begin position="66"/>
        <end position="107"/>
    </location>
</feature>
<keyword evidence="5" id="KW-0807">Transducer</keyword>
<dbReference type="EC" id="3.1.4.11" evidence="1 6"/>
<feature type="region of interest" description="Disordered" evidence="7">
    <location>
        <begin position="565"/>
        <end position="588"/>
    </location>
</feature>
<dbReference type="PROSITE" id="PS50008">
    <property type="entry name" value="PIPLC_Y_DOMAIN"/>
    <property type="match status" value="1"/>
</dbReference>
<reference evidence="12" key="1">
    <citation type="submission" date="2024-04" db="EMBL/GenBank/DDBJ databases">
        <authorList>
            <person name="Shaw F."/>
            <person name="Minotto A."/>
        </authorList>
    </citation>
    <scope>NUCLEOTIDE SEQUENCE [LARGE SCALE GENOMIC DNA]</scope>
</reference>
<dbReference type="Proteomes" id="UP001497453">
    <property type="component" value="Chromosome 5"/>
</dbReference>
<dbReference type="Pfam" id="PF00388">
    <property type="entry name" value="PI-PLC-X"/>
    <property type="match status" value="1"/>
</dbReference>
<dbReference type="InterPro" id="IPR037755">
    <property type="entry name" value="Plc1_PH"/>
</dbReference>
<dbReference type="InterPro" id="IPR035892">
    <property type="entry name" value="C2_domain_sf"/>
</dbReference>
<feature type="domain" description="C2" evidence="8">
    <location>
        <begin position="958"/>
        <end position="1124"/>
    </location>
</feature>